<protein>
    <recommendedName>
        <fullName evidence="4">Peptidase M1 membrane alanine aminopeptidase domain-containing protein</fullName>
    </recommendedName>
</protein>
<feature type="transmembrane region" description="Helical" evidence="1">
    <location>
        <begin position="357"/>
        <end position="378"/>
    </location>
</feature>
<keyword evidence="3" id="KW-1185">Reference proteome</keyword>
<evidence type="ECO:0000313" key="2">
    <source>
        <dbReference type="EMBL" id="MDR5589606.1"/>
    </source>
</evidence>
<dbReference type="RefSeq" id="WP_309560485.1">
    <property type="nucleotide sequence ID" value="NZ_JAVJIU010000001.1"/>
</dbReference>
<feature type="transmembrane region" description="Helical" evidence="1">
    <location>
        <begin position="47"/>
        <end position="74"/>
    </location>
</feature>
<reference evidence="3" key="1">
    <citation type="submission" date="2023-07" db="EMBL/GenBank/DDBJ databases">
        <title>Christiangramia sp. SM2212., a novel bacterium of the family Flavobacteriaceae isolated from the sea sediment.</title>
        <authorList>
            <person name="Wang J."/>
            <person name="Zhang X."/>
        </authorList>
    </citation>
    <scope>NUCLEOTIDE SEQUENCE [LARGE SCALE GENOMIC DNA]</scope>
    <source>
        <strain evidence="3">SM2212</strain>
    </source>
</reference>
<dbReference type="InterPro" id="IPR027268">
    <property type="entry name" value="Peptidase_M4/M1_CTD_sf"/>
</dbReference>
<sequence length="1128" mass="128937">MLGLLVGIGSLFGLLLAASSSGNAAVRDIQNNIDPLFKTLAIKKRTYLGGRFIALLAIHSIILLGGIIVLAIASQIPIIAHYFASNNLLGYLQAYFIFGLPNIFIFTGIIFSVCVIFRKGAIAFLVAVLLFFIAQFTMEIIAGEFGDWDTGKRYDLTGMTILRELSMKNASGEMKNDLIPMTSELILNRFSWMGLSALLLFVAYSRFNFKYISGRKKSKKQKFINTTERTKFWHTVVSAPVVVRKFDKKTTQAQFFELIKSSYMAMLRNMAWLILVLMVIVLGIWSSEIFEGQLGVPMIASSFKVIELFSLPPVKIILAVVLTFYSGEVIWKDRDAGISNILNATPIKNWVLAFSKFGSLFLLMVSIQLFFLISAIGIQLLNENTNIDLILMFQVFFGFQFIDLLLFIVLAFAIHVLINHKFLGHILVITAFILMNFPYLFGLYHKLLIFGAAPEWTYTQMSGFAPNLTSWLWFKFYWLLWGIVLLGIAKLSWVRVDVESFKSRVYSSLKAFKPSLLSIILATLLCTVGGFIFYNTNVLNNYRTEDEKLALKAAYEKKYAAFRNTNQPDLRRIFIEAEIFPETEEMEITGKYLLFNNSSEAIDSLHISVTGDNDELTFLSNDRLSELVNDRDLGYRIYRFQPALKPDDSIEIEFVQQFRNNGFSNTGKNSAIVKNGTYFGFQNLPWIGYHPSKELTDSIDRANFNLNPQPVLNSVFDEKARLHFKNKIDFEAILGTSNGQTAITAGELQREWKDKGRNYFHYKTEAPITHNFEILSAEYKILKGKSKDVEIEIYHHPSHTANLDRYMEGIKEALRYFSKHYGQYPHDVIRMVEFPSNGIMLNGNPVTMSYSEGFSNFWPEADPRKFDFPFAIMGHEVAHQWWGDQLSPAPVEGGGLLTESLAWFSSWMLIEEFYGKEHLENLLEIMRQEYLTPRPLAGVPLIRSVDHFSVFRRGPFALYTLKEFLGREKMMAALNNLIIKFGPEKAALPTSLDLYAELQTVTPDSLQGLVQDLFYENVFWEFDINDVKIDEKAKNWMVSLDIESHKFSADEKGKIKKLPLNEYVEIALYANSSEYEFGEQIYLKRYHLDAENQKIEIVVPVKPDGVAIDPRRLFSDRDLKLNSFLLGK</sequence>
<dbReference type="Gene3D" id="1.10.390.10">
    <property type="entry name" value="Neutral Protease Domain 2"/>
    <property type="match status" value="1"/>
</dbReference>
<feature type="transmembrane region" description="Helical" evidence="1">
    <location>
        <begin position="390"/>
        <end position="415"/>
    </location>
</feature>
<feature type="transmembrane region" description="Helical" evidence="1">
    <location>
        <begin position="122"/>
        <end position="142"/>
    </location>
</feature>
<proteinExistence type="predicted"/>
<keyword evidence="1" id="KW-0812">Transmembrane</keyword>
<gene>
    <name evidence="2" type="ORF">RE431_03085</name>
</gene>
<dbReference type="EMBL" id="JAVJIU010000001">
    <property type="protein sequence ID" value="MDR5589606.1"/>
    <property type="molecule type" value="Genomic_DNA"/>
</dbReference>
<feature type="transmembrane region" description="Helical" evidence="1">
    <location>
        <begin position="305"/>
        <end position="325"/>
    </location>
</feature>
<comment type="caution">
    <text evidence="2">The sequence shown here is derived from an EMBL/GenBank/DDBJ whole genome shotgun (WGS) entry which is preliminary data.</text>
</comment>
<evidence type="ECO:0000313" key="3">
    <source>
        <dbReference type="Proteomes" id="UP001257234"/>
    </source>
</evidence>
<accession>A0ABU1EMI7</accession>
<name>A0ABU1EMI7_9FLAO</name>
<feature type="transmembrane region" description="Helical" evidence="1">
    <location>
        <begin position="190"/>
        <end position="209"/>
    </location>
</feature>
<organism evidence="2 3">
    <name type="scientific">Christiangramia sediminicola</name>
    <dbReference type="NCBI Taxonomy" id="3073267"/>
    <lineage>
        <taxon>Bacteria</taxon>
        <taxon>Pseudomonadati</taxon>
        <taxon>Bacteroidota</taxon>
        <taxon>Flavobacteriia</taxon>
        <taxon>Flavobacteriales</taxon>
        <taxon>Flavobacteriaceae</taxon>
        <taxon>Christiangramia</taxon>
    </lineage>
</organism>
<evidence type="ECO:0000256" key="1">
    <source>
        <dbReference type="SAM" id="Phobius"/>
    </source>
</evidence>
<feature type="transmembrane region" description="Helical" evidence="1">
    <location>
        <begin position="422"/>
        <end position="441"/>
    </location>
</feature>
<evidence type="ECO:0008006" key="4">
    <source>
        <dbReference type="Google" id="ProtNLM"/>
    </source>
</evidence>
<dbReference type="Proteomes" id="UP001257234">
    <property type="component" value="Unassembled WGS sequence"/>
</dbReference>
<feature type="transmembrane region" description="Helical" evidence="1">
    <location>
        <begin position="476"/>
        <end position="494"/>
    </location>
</feature>
<feature type="transmembrane region" description="Helical" evidence="1">
    <location>
        <begin position="266"/>
        <end position="285"/>
    </location>
</feature>
<feature type="transmembrane region" description="Helical" evidence="1">
    <location>
        <begin position="6"/>
        <end position="26"/>
    </location>
</feature>
<dbReference type="SUPFAM" id="SSF55486">
    <property type="entry name" value="Metalloproteases ('zincins'), catalytic domain"/>
    <property type="match status" value="1"/>
</dbReference>
<keyword evidence="1" id="KW-1133">Transmembrane helix</keyword>
<feature type="transmembrane region" description="Helical" evidence="1">
    <location>
        <begin position="94"/>
        <end position="117"/>
    </location>
</feature>
<keyword evidence="1" id="KW-0472">Membrane</keyword>
<feature type="transmembrane region" description="Helical" evidence="1">
    <location>
        <begin position="515"/>
        <end position="534"/>
    </location>
</feature>